<protein>
    <submittedName>
        <fullName evidence="2">Uncharacterized protein</fullName>
    </submittedName>
</protein>
<feature type="region of interest" description="Disordered" evidence="1">
    <location>
        <begin position="178"/>
        <end position="250"/>
    </location>
</feature>
<evidence type="ECO:0000256" key="1">
    <source>
        <dbReference type="SAM" id="MobiDB-lite"/>
    </source>
</evidence>
<reference evidence="2 3" key="1">
    <citation type="submission" date="2017-11" db="EMBL/GenBank/DDBJ databases">
        <title>The genome of Rhizophagus clarus HR1 reveals common genetic basis of auxotrophy among arbuscular mycorrhizal fungi.</title>
        <authorList>
            <person name="Kobayashi Y."/>
        </authorList>
    </citation>
    <scope>NUCLEOTIDE SEQUENCE [LARGE SCALE GENOMIC DNA]</scope>
    <source>
        <strain evidence="2 3">HR1</strain>
    </source>
</reference>
<comment type="caution">
    <text evidence="2">The sequence shown here is derived from an EMBL/GenBank/DDBJ whole genome shotgun (WGS) entry which is preliminary data.</text>
</comment>
<gene>
    <name evidence="2" type="ORF">RclHR1_34880001</name>
</gene>
<organism evidence="2 3">
    <name type="scientific">Rhizophagus clarus</name>
    <dbReference type="NCBI Taxonomy" id="94130"/>
    <lineage>
        <taxon>Eukaryota</taxon>
        <taxon>Fungi</taxon>
        <taxon>Fungi incertae sedis</taxon>
        <taxon>Mucoromycota</taxon>
        <taxon>Glomeromycotina</taxon>
        <taxon>Glomeromycetes</taxon>
        <taxon>Glomerales</taxon>
        <taxon>Glomeraceae</taxon>
        <taxon>Rhizophagus</taxon>
    </lineage>
</organism>
<feature type="compositionally biased region" description="Polar residues" evidence="1">
    <location>
        <begin position="434"/>
        <end position="445"/>
    </location>
</feature>
<dbReference type="Proteomes" id="UP000247702">
    <property type="component" value="Unassembled WGS sequence"/>
</dbReference>
<feature type="compositionally biased region" description="Basic and acidic residues" evidence="1">
    <location>
        <begin position="465"/>
        <end position="474"/>
    </location>
</feature>
<keyword evidence="3" id="KW-1185">Reference proteome</keyword>
<evidence type="ECO:0000313" key="2">
    <source>
        <dbReference type="EMBL" id="GBB99317.1"/>
    </source>
</evidence>
<dbReference type="EMBL" id="BEXD01002766">
    <property type="protein sequence ID" value="GBB99317.1"/>
    <property type="molecule type" value="Genomic_DNA"/>
</dbReference>
<sequence length="495" mass="56285">MKKGFLLKKPALKTASTFSTTQVTHTSASKSPPSDRFHNVIVDFILGLIMKSSSPIFSTILTTDPSALEEFLDNCKDQKVPLEKLSAIVSLGDVFPIMAQFFATLLNLFFLDDENQTIFLMDSEIRREWKAYTYKQSPDMEDLGDLMHQSDMSINVDVLDTNSIGSFDDEILATPSRNITPVPVTPLTKSQKRKSSEYTPSKPFGSRTVTFNQSTFSPPSTPYKQQLKRDSKPQSTPIDNGKKLKQKETDNTLRNGNVIITGYVPQDQEQAQMLDLVVYDIPTKWDNYTLLANLGRWECLKCYNGGDWTVNLGGIPVRWFPASWNLSERKQREKFQAVVYNLLDDITDASLFPNRHPHQFLLDSGIKSFKIVKEVDGSRKLIDYFDTWDHVSTRINNPQLWNDVRISWCCYSTPNFKNLRISARIGKADKSSRTPKGSNSSFLGFNTNNRKNNQNKTPKSGYSPKKIDHSKMNQSKKPDVKFLITGLKALLEHYV</sequence>
<feature type="compositionally biased region" description="Low complexity" evidence="1">
    <location>
        <begin position="446"/>
        <end position="457"/>
    </location>
</feature>
<feature type="region of interest" description="Disordered" evidence="1">
    <location>
        <begin position="427"/>
        <end position="474"/>
    </location>
</feature>
<feature type="compositionally biased region" description="Basic and acidic residues" evidence="1">
    <location>
        <begin position="240"/>
        <end position="250"/>
    </location>
</feature>
<proteinExistence type="predicted"/>
<feature type="compositionally biased region" description="Polar residues" evidence="1">
    <location>
        <begin position="207"/>
        <end position="224"/>
    </location>
</feature>
<dbReference type="AlphaFoldDB" id="A0A2Z6RAE2"/>
<accession>A0A2Z6RAE2</accession>
<name>A0A2Z6RAE2_9GLOM</name>
<evidence type="ECO:0000313" key="3">
    <source>
        <dbReference type="Proteomes" id="UP000247702"/>
    </source>
</evidence>